<feature type="region of interest" description="Disordered" evidence="1">
    <location>
        <begin position="1"/>
        <end position="21"/>
    </location>
</feature>
<dbReference type="EMBL" id="LAZR01008566">
    <property type="protein sequence ID" value="KKM77949.1"/>
    <property type="molecule type" value="Genomic_DNA"/>
</dbReference>
<accession>A0A0F9K732</accession>
<evidence type="ECO:0000313" key="2">
    <source>
        <dbReference type="EMBL" id="KKM77949.1"/>
    </source>
</evidence>
<organism evidence="2">
    <name type="scientific">marine sediment metagenome</name>
    <dbReference type="NCBI Taxonomy" id="412755"/>
    <lineage>
        <taxon>unclassified sequences</taxon>
        <taxon>metagenomes</taxon>
        <taxon>ecological metagenomes</taxon>
    </lineage>
</organism>
<dbReference type="AlphaFoldDB" id="A0A0F9K732"/>
<comment type="caution">
    <text evidence="2">The sequence shown here is derived from an EMBL/GenBank/DDBJ whole genome shotgun (WGS) entry which is preliminary data.</text>
</comment>
<evidence type="ECO:0000256" key="1">
    <source>
        <dbReference type="SAM" id="MobiDB-lite"/>
    </source>
</evidence>
<name>A0A0F9K732_9ZZZZ</name>
<reference evidence="2" key="1">
    <citation type="journal article" date="2015" name="Nature">
        <title>Complex archaea that bridge the gap between prokaryotes and eukaryotes.</title>
        <authorList>
            <person name="Spang A."/>
            <person name="Saw J.H."/>
            <person name="Jorgensen S.L."/>
            <person name="Zaremba-Niedzwiedzka K."/>
            <person name="Martijn J."/>
            <person name="Lind A.E."/>
            <person name="van Eijk R."/>
            <person name="Schleper C."/>
            <person name="Guy L."/>
            <person name="Ettema T.J."/>
        </authorList>
    </citation>
    <scope>NUCLEOTIDE SEQUENCE</scope>
</reference>
<sequence>MKAYKKPAKIQRLGANRPRDLPETLEEPLFAGDSFSRNQLFCCGNINDEKTQPNISFGDTDCGMFSGKDDELTLISSNNTGQLDFTGLQDSNKITVTGTRVYTSDSVYIGGPGESVIILIMTLCIHQIIRTI</sequence>
<proteinExistence type="predicted"/>
<protein>
    <submittedName>
        <fullName evidence="2">Uncharacterized protein</fullName>
    </submittedName>
</protein>
<gene>
    <name evidence="2" type="ORF">LCGC14_1364790</name>
</gene>